<organism evidence="7 8">
    <name type="scientific">Bifidobacterium tibiigranuli</name>
    <dbReference type="NCBI Taxonomy" id="2172043"/>
    <lineage>
        <taxon>Bacteria</taxon>
        <taxon>Bacillati</taxon>
        <taxon>Actinomycetota</taxon>
        <taxon>Actinomycetes</taxon>
        <taxon>Bifidobacteriales</taxon>
        <taxon>Bifidobacteriaceae</taxon>
        <taxon>Bifidobacterium</taxon>
    </lineage>
</organism>
<dbReference type="PANTHER" id="PTHR39087:SF2">
    <property type="entry name" value="UPF0104 MEMBRANE PROTEIN MJ1595"/>
    <property type="match status" value="1"/>
</dbReference>
<dbReference type="Proteomes" id="UP000325415">
    <property type="component" value="Unassembled WGS sequence"/>
</dbReference>
<comment type="caution">
    <text evidence="7">The sequence shown here is derived from an EMBL/GenBank/DDBJ whole genome shotgun (WGS) entry which is preliminary data.</text>
</comment>
<dbReference type="AlphaFoldDB" id="A0A5N6S216"/>
<reference evidence="7 8" key="1">
    <citation type="submission" date="2018-04" db="EMBL/GenBank/DDBJ databases">
        <authorList>
            <person name="Eckel V.P."/>
            <person name="Vogel R.F."/>
        </authorList>
    </citation>
    <scope>NUCLEOTIDE SEQUENCE [LARGE SCALE GENOMIC DNA]</scope>
    <source>
        <strain evidence="8">TMW 2.1764</strain>
    </source>
</reference>
<dbReference type="OrthoDB" id="5242664at2"/>
<evidence type="ECO:0000256" key="2">
    <source>
        <dbReference type="ARBA" id="ARBA00022475"/>
    </source>
</evidence>
<feature type="transmembrane region" description="Helical" evidence="6">
    <location>
        <begin position="513"/>
        <end position="532"/>
    </location>
</feature>
<protein>
    <submittedName>
        <fullName evidence="7">UPF0104 family protein</fullName>
    </submittedName>
</protein>
<evidence type="ECO:0000256" key="5">
    <source>
        <dbReference type="ARBA" id="ARBA00023136"/>
    </source>
</evidence>
<keyword evidence="2" id="KW-1003">Cell membrane</keyword>
<feature type="transmembrane region" description="Helical" evidence="6">
    <location>
        <begin position="741"/>
        <end position="760"/>
    </location>
</feature>
<feature type="transmembrane region" description="Helical" evidence="6">
    <location>
        <begin position="136"/>
        <end position="162"/>
    </location>
</feature>
<keyword evidence="8" id="KW-1185">Reference proteome</keyword>
<dbReference type="PANTHER" id="PTHR39087">
    <property type="entry name" value="UPF0104 MEMBRANE PROTEIN MJ1595"/>
    <property type="match status" value="1"/>
</dbReference>
<feature type="transmembrane region" description="Helical" evidence="6">
    <location>
        <begin position="544"/>
        <end position="565"/>
    </location>
</feature>
<dbReference type="GO" id="GO:0005886">
    <property type="term" value="C:plasma membrane"/>
    <property type="evidence" value="ECO:0007669"/>
    <property type="project" value="UniProtKB-SubCell"/>
</dbReference>
<keyword evidence="5 6" id="KW-0472">Membrane</keyword>
<comment type="subcellular location">
    <subcellularLocation>
        <location evidence="1">Cell membrane</location>
        <topology evidence="1">Multi-pass membrane protein</topology>
    </subcellularLocation>
</comment>
<accession>A0A5N6S216</accession>
<dbReference type="NCBIfam" id="TIGR00374">
    <property type="entry name" value="flippase-like domain"/>
    <property type="match status" value="1"/>
</dbReference>
<feature type="transmembrane region" description="Helical" evidence="6">
    <location>
        <begin position="617"/>
        <end position="642"/>
    </location>
</feature>
<dbReference type="EMBL" id="QDAG01000009">
    <property type="protein sequence ID" value="KAE8127235.1"/>
    <property type="molecule type" value="Genomic_DNA"/>
</dbReference>
<proteinExistence type="predicted"/>
<keyword evidence="4 6" id="KW-1133">Transmembrane helix</keyword>
<feature type="transmembrane region" description="Helical" evidence="6">
    <location>
        <begin position="766"/>
        <end position="795"/>
    </location>
</feature>
<gene>
    <name evidence="7" type="ORF">DDE84_09165</name>
</gene>
<evidence type="ECO:0000256" key="3">
    <source>
        <dbReference type="ARBA" id="ARBA00022692"/>
    </source>
</evidence>
<feature type="transmembrane region" description="Helical" evidence="6">
    <location>
        <begin position="710"/>
        <end position="729"/>
    </location>
</feature>
<keyword evidence="3 6" id="KW-0812">Transmembrane</keyword>
<evidence type="ECO:0000313" key="7">
    <source>
        <dbReference type="EMBL" id="KAE8127235.1"/>
    </source>
</evidence>
<evidence type="ECO:0000256" key="6">
    <source>
        <dbReference type="SAM" id="Phobius"/>
    </source>
</evidence>
<dbReference type="InterPro" id="IPR022791">
    <property type="entry name" value="L-PG_synthase/AglD"/>
</dbReference>
<dbReference type="Pfam" id="PF03706">
    <property type="entry name" value="LPG_synthase_TM"/>
    <property type="match status" value="1"/>
</dbReference>
<name>A0A5N6S216_9BIFI</name>
<sequence length="813" mass="87177">MQPQSTTTPQPGIRIEDVAPERTHDFADLMHAATALLIAVAVVLMGVYLRGFTSGVESDAHNASRAFDWLLNMPISVIQQLTTFVIVVGVLAHMLIGREWLQSCVAVLALFGGYVLIRVLALALSQFGDASLLAPFYAIGTPTAGSGLLPDLYAGIGAFLTVAGPRRLRSTVRWGWNVLYVVAVALVVLSWHSVSGVLVSFVVGRVIGMLLRFAAGTQNKGAWGQEIVDAVRAIDVRLAGLTRRQDDKNDAGVLQTSLDDDLIENSRIYDAVDEAGRRYIISVLDAQLHNAGYFNQIWQWLRLTGVSMRRDRSASTANHHHLAMILGLAHLGLPTMQAYGVIDSGESSLLVFEAEGMARPCDLDTLSDEDATGVMRYLDAANARGYTHRRITPGSLARTSDGAMMLAGWHNGDCASSSANIALDRVQLLSLLASLIGVERTLSAARSVWGDNTLISLTPFFQKVAVPYGTRALPGWNKQLLGQLRTTIDALAPDDRAENTEPVTLSRFSLRSFAIIAMGIVAVAVIFTQLQPDEVIHAVRSAKIGMAFLCFAFSILAWVGASVSLGAFMDKGKRRPFALFCSQAASGFTAVSMPAGVGPAFVNLQYLRKSGYRGAAATAIMSATWLVQALATIVLILGIGIFTGRDTLSGMIPGPTLIVVIGIVALAFSAAMIIPPLRRLLVVKYLPIIKVYARQLVEVISQPAKMTGCVLGSLMLNITTGLGFWAALLAFGHPTNPMETIFIFLLANTLGSAVPTPGGLGAVEAALLFAFSSVGVPAAVALSATLLYRVCFYWLRIPLGALAMKWLDRRNLI</sequence>
<feature type="transmembrane region" description="Helical" evidence="6">
    <location>
        <begin position="104"/>
        <end position="124"/>
    </location>
</feature>
<evidence type="ECO:0000256" key="4">
    <source>
        <dbReference type="ARBA" id="ARBA00022989"/>
    </source>
</evidence>
<evidence type="ECO:0000256" key="1">
    <source>
        <dbReference type="ARBA" id="ARBA00004651"/>
    </source>
</evidence>
<feature type="transmembrane region" description="Helical" evidence="6">
    <location>
        <begin position="654"/>
        <end position="674"/>
    </location>
</feature>
<evidence type="ECO:0000313" key="8">
    <source>
        <dbReference type="Proteomes" id="UP000325415"/>
    </source>
</evidence>
<feature type="transmembrane region" description="Helical" evidence="6">
    <location>
        <begin position="69"/>
        <end position="92"/>
    </location>
</feature>
<feature type="transmembrane region" description="Helical" evidence="6">
    <location>
        <begin position="577"/>
        <end position="597"/>
    </location>
</feature>
<feature type="transmembrane region" description="Helical" evidence="6">
    <location>
        <begin position="29"/>
        <end position="49"/>
    </location>
</feature>